<dbReference type="PROSITE" id="PS01031">
    <property type="entry name" value="SHSP"/>
    <property type="match status" value="1"/>
</dbReference>
<comment type="similarity">
    <text evidence="1 2">Belongs to the small heat shock protein (HSP20) family.</text>
</comment>
<evidence type="ECO:0000313" key="5">
    <source>
        <dbReference type="EMBL" id="MCB2406364.1"/>
    </source>
</evidence>
<dbReference type="RefSeq" id="WP_226170068.1">
    <property type="nucleotide sequence ID" value="NZ_JAJADR010000001.1"/>
</dbReference>
<reference evidence="5" key="1">
    <citation type="submission" date="2021-10" db="EMBL/GenBank/DDBJ databases">
        <authorList>
            <person name="Dean J.D."/>
            <person name="Kim M.K."/>
            <person name="Newey C.N."/>
            <person name="Stoker T.S."/>
            <person name="Thompson D.W."/>
            <person name="Grose J.H."/>
        </authorList>
    </citation>
    <scope>NUCLEOTIDE SEQUENCE</scope>
    <source>
        <strain evidence="5">BT178</strain>
    </source>
</reference>
<dbReference type="Pfam" id="PF00011">
    <property type="entry name" value="HSP20"/>
    <property type="match status" value="1"/>
</dbReference>
<dbReference type="Proteomes" id="UP001165296">
    <property type="component" value="Unassembled WGS sequence"/>
</dbReference>
<protein>
    <submittedName>
        <fullName evidence="5">Hsp20/alpha crystallin family protein</fullName>
    </submittedName>
</protein>
<dbReference type="EMBL" id="JAJADR010000001">
    <property type="protein sequence ID" value="MCB2406364.1"/>
    <property type="molecule type" value="Genomic_DNA"/>
</dbReference>
<dbReference type="InterPro" id="IPR008978">
    <property type="entry name" value="HSP20-like_chaperone"/>
</dbReference>
<dbReference type="InterPro" id="IPR031107">
    <property type="entry name" value="Small_HSP"/>
</dbReference>
<proteinExistence type="inferred from homology"/>
<sequence>MAIQKFQDNLSDMMPASFSSMLDRFFNDSLASRGRLSSFSPQVDAYETERGYEIEAALPGMKTEDIKLDFQQGRLTISGERRFQNEQNERRYHVVESSFGSFHRSFQLPDIVDPQKIEARFEQGVLRITVPKDEQKTMRHQIEIKAGQVNAGQPQGQMSERVGQGATDVPVQNMGNEPERTGTGTQPVGQEQRATYQTSAQGRANKNGHRANA</sequence>
<evidence type="ECO:0000313" key="6">
    <source>
        <dbReference type="Proteomes" id="UP001165296"/>
    </source>
</evidence>
<feature type="domain" description="SHSP" evidence="4">
    <location>
        <begin position="34"/>
        <end position="147"/>
    </location>
</feature>
<name>A0ABS8AJR5_9BACT</name>
<dbReference type="Gene3D" id="2.60.40.790">
    <property type="match status" value="1"/>
</dbReference>
<dbReference type="InterPro" id="IPR002068">
    <property type="entry name" value="A-crystallin/Hsp20_dom"/>
</dbReference>
<gene>
    <name evidence="5" type="ORF">LGH74_00110</name>
</gene>
<dbReference type="SUPFAM" id="SSF49764">
    <property type="entry name" value="HSP20-like chaperones"/>
    <property type="match status" value="1"/>
</dbReference>
<evidence type="ECO:0000259" key="4">
    <source>
        <dbReference type="PROSITE" id="PS01031"/>
    </source>
</evidence>
<feature type="region of interest" description="Disordered" evidence="3">
    <location>
        <begin position="167"/>
        <end position="213"/>
    </location>
</feature>
<evidence type="ECO:0000256" key="2">
    <source>
        <dbReference type="RuleBase" id="RU003616"/>
    </source>
</evidence>
<keyword evidence="6" id="KW-1185">Reference proteome</keyword>
<feature type="compositionally biased region" description="Polar residues" evidence="3">
    <location>
        <begin position="182"/>
        <end position="204"/>
    </location>
</feature>
<organism evidence="5 6">
    <name type="scientific">Hymenobacter lucidus</name>
    <dbReference type="NCBI Taxonomy" id="2880930"/>
    <lineage>
        <taxon>Bacteria</taxon>
        <taxon>Pseudomonadati</taxon>
        <taxon>Bacteroidota</taxon>
        <taxon>Cytophagia</taxon>
        <taxon>Cytophagales</taxon>
        <taxon>Hymenobacteraceae</taxon>
        <taxon>Hymenobacter</taxon>
    </lineage>
</organism>
<comment type="caution">
    <text evidence="5">The sequence shown here is derived from an EMBL/GenBank/DDBJ whole genome shotgun (WGS) entry which is preliminary data.</text>
</comment>
<dbReference type="CDD" id="cd06464">
    <property type="entry name" value="ACD_sHsps-like"/>
    <property type="match status" value="1"/>
</dbReference>
<evidence type="ECO:0000256" key="3">
    <source>
        <dbReference type="SAM" id="MobiDB-lite"/>
    </source>
</evidence>
<dbReference type="PANTHER" id="PTHR11527">
    <property type="entry name" value="HEAT-SHOCK PROTEIN 20 FAMILY MEMBER"/>
    <property type="match status" value="1"/>
</dbReference>
<accession>A0ABS8AJR5</accession>
<evidence type="ECO:0000256" key="1">
    <source>
        <dbReference type="PROSITE-ProRule" id="PRU00285"/>
    </source>
</evidence>